<evidence type="ECO:0000256" key="1">
    <source>
        <dbReference type="SAM" id="SignalP"/>
    </source>
</evidence>
<dbReference type="Proteomes" id="UP001229346">
    <property type="component" value="Unassembled WGS sequence"/>
</dbReference>
<proteinExistence type="predicted"/>
<dbReference type="RefSeq" id="WP_307207044.1">
    <property type="nucleotide sequence ID" value="NZ_JAUSSU010000010.1"/>
</dbReference>
<dbReference type="PROSITE" id="PS51257">
    <property type="entry name" value="PROKAR_LIPOPROTEIN"/>
    <property type="match status" value="1"/>
</dbReference>
<protein>
    <recommendedName>
        <fullName evidence="4">Sporulation protein</fullName>
    </recommendedName>
</protein>
<keyword evidence="1" id="KW-0732">Signal</keyword>
<dbReference type="Pfam" id="PF09580">
    <property type="entry name" value="Spore_YhcN_YlaJ"/>
    <property type="match status" value="1"/>
</dbReference>
<accession>A0ABT9U703</accession>
<dbReference type="InterPro" id="IPR019076">
    <property type="entry name" value="Spore_lipoprot_YhcN/YlaJ-like"/>
</dbReference>
<evidence type="ECO:0000313" key="3">
    <source>
        <dbReference type="Proteomes" id="UP001229346"/>
    </source>
</evidence>
<evidence type="ECO:0008006" key="4">
    <source>
        <dbReference type="Google" id="ProtNLM"/>
    </source>
</evidence>
<gene>
    <name evidence="2" type="ORF">J2T15_004885</name>
</gene>
<keyword evidence="3" id="KW-1185">Reference proteome</keyword>
<sequence>MSRPWRLILMSMFVLSLGLALVGCANANTVRQNVKPTEEGARRLGARAARDDRNDVAGKTANMNDTEAKASQLAERAELVKNVKAANVQLYGDDALVGIEIENAGNRGIIEKQVYSALRIQYPAYRLHITSDQDLRNRIKVLGAEAASKDGTMRSMSSDMSALIKAIDKSFHNRK</sequence>
<dbReference type="EMBL" id="JAUSSU010000010">
    <property type="protein sequence ID" value="MDQ0115427.1"/>
    <property type="molecule type" value="Genomic_DNA"/>
</dbReference>
<comment type="caution">
    <text evidence="2">The sequence shown here is derived from an EMBL/GenBank/DDBJ whole genome shotgun (WGS) entry which is preliminary data.</text>
</comment>
<organism evidence="2 3">
    <name type="scientific">Paenibacillus harenae</name>
    <dbReference type="NCBI Taxonomy" id="306543"/>
    <lineage>
        <taxon>Bacteria</taxon>
        <taxon>Bacillati</taxon>
        <taxon>Bacillota</taxon>
        <taxon>Bacilli</taxon>
        <taxon>Bacillales</taxon>
        <taxon>Paenibacillaceae</taxon>
        <taxon>Paenibacillus</taxon>
    </lineage>
</organism>
<feature type="signal peptide" evidence="1">
    <location>
        <begin position="1"/>
        <end position="27"/>
    </location>
</feature>
<name>A0ABT9U703_PAEHA</name>
<evidence type="ECO:0000313" key="2">
    <source>
        <dbReference type="EMBL" id="MDQ0115427.1"/>
    </source>
</evidence>
<reference evidence="2 3" key="1">
    <citation type="submission" date="2023-07" db="EMBL/GenBank/DDBJ databases">
        <title>Sorghum-associated microbial communities from plants grown in Nebraska, USA.</title>
        <authorList>
            <person name="Schachtman D."/>
        </authorList>
    </citation>
    <scope>NUCLEOTIDE SEQUENCE [LARGE SCALE GENOMIC DNA]</scope>
    <source>
        <strain evidence="2 3">CC482</strain>
    </source>
</reference>
<feature type="chain" id="PRO_5045490609" description="Sporulation protein" evidence="1">
    <location>
        <begin position="28"/>
        <end position="175"/>
    </location>
</feature>